<gene>
    <name evidence="2" type="ORF">KQX54_000170</name>
</gene>
<reference evidence="2 3" key="1">
    <citation type="journal article" date="2021" name="J. Hered.">
        <title>A chromosome-level genome assembly of the parasitoid wasp, Cotesia glomerata (Hymenoptera: Braconidae).</title>
        <authorList>
            <person name="Pinto B.J."/>
            <person name="Weis J.J."/>
            <person name="Gamble T."/>
            <person name="Ode P.J."/>
            <person name="Paul R."/>
            <person name="Zaspel J.M."/>
        </authorList>
    </citation>
    <scope>NUCLEOTIDE SEQUENCE [LARGE SCALE GENOMIC DNA]</scope>
    <source>
        <strain evidence="2">CgM1</strain>
    </source>
</reference>
<dbReference type="Proteomes" id="UP000826195">
    <property type="component" value="Unassembled WGS sequence"/>
</dbReference>
<feature type="region of interest" description="Disordered" evidence="1">
    <location>
        <begin position="118"/>
        <end position="206"/>
    </location>
</feature>
<sequence length="206" mass="22511">MGVRLSRNQEQESVEGGPLYRKGREEKFKEPRPLELLTFGRSGLLVNLDRGPETSLTPVRVSIPLPTFKGTPPPVSTPGLRTTILNAKTTFSSIRDPRPSLTYHRDPEQRSQVMAATPGHFSNTSKDCIPRRPPAKPNEPTTSTTFVKTRDASRRSSQHNAATPRRSSVFPAAVQACTTPAASVEPVPLEAEGLQHSLPGEPTPRC</sequence>
<organism evidence="2 3">
    <name type="scientific">Cotesia glomerata</name>
    <name type="common">Lepidopteran parasitic wasp</name>
    <name type="synonym">Apanteles glomeratus</name>
    <dbReference type="NCBI Taxonomy" id="32391"/>
    <lineage>
        <taxon>Eukaryota</taxon>
        <taxon>Metazoa</taxon>
        <taxon>Ecdysozoa</taxon>
        <taxon>Arthropoda</taxon>
        <taxon>Hexapoda</taxon>
        <taxon>Insecta</taxon>
        <taxon>Pterygota</taxon>
        <taxon>Neoptera</taxon>
        <taxon>Endopterygota</taxon>
        <taxon>Hymenoptera</taxon>
        <taxon>Apocrita</taxon>
        <taxon>Ichneumonoidea</taxon>
        <taxon>Braconidae</taxon>
        <taxon>Microgastrinae</taxon>
        <taxon>Cotesia</taxon>
    </lineage>
</organism>
<proteinExistence type="predicted"/>
<name>A0AAV7ITW6_COTGL</name>
<evidence type="ECO:0000256" key="1">
    <source>
        <dbReference type="SAM" id="MobiDB-lite"/>
    </source>
</evidence>
<keyword evidence="3" id="KW-1185">Reference proteome</keyword>
<accession>A0AAV7ITW6</accession>
<evidence type="ECO:0000313" key="3">
    <source>
        <dbReference type="Proteomes" id="UP000826195"/>
    </source>
</evidence>
<comment type="caution">
    <text evidence="2">The sequence shown here is derived from an EMBL/GenBank/DDBJ whole genome shotgun (WGS) entry which is preliminary data.</text>
</comment>
<dbReference type="EMBL" id="JAHXZJ010000773">
    <property type="protein sequence ID" value="KAH0556461.1"/>
    <property type="molecule type" value="Genomic_DNA"/>
</dbReference>
<feature type="region of interest" description="Disordered" evidence="1">
    <location>
        <begin position="1"/>
        <end position="28"/>
    </location>
</feature>
<dbReference type="AlphaFoldDB" id="A0AAV7ITW6"/>
<protein>
    <submittedName>
        <fullName evidence="2">Uncharacterized protein</fullName>
    </submittedName>
</protein>
<evidence type="ECO:0000313" key="2">
    <source>
        <dbReference type="EMBL" id="KAH0556461.1"/>
    </source>
</evidence>